<keyword evidence="2" id="KW-1185">Reference proteome</keyword>
<reference evidence="1" key="1">
    <citation type="submission" date="2019-10" db="EMBL/GenBank/DDBJ databases">
        <title>The sequence and de novo assembly of the wild yak genome.</title>
        <authorList>
            <person name="Liu Y."/>
        </authorList>
    </citation>
    <scope>NUCLEOTIDE SEQUENCE [LARGE SCALE GENOMIC DNA]</scope>
    <source>
        <strain evidence="1">WY2019</strain>
    </source>
</reference>
<proteinExistence type="predicted"/>
<evidence type="ECO:0000313" key="2">
    <source>
        <dbReference type="Proteomes" id="UP000322234"/>
    </source>
</evidence>
<name>A0A6B0RNA7_9CETA</name>
<accession>A0A6B0RNA7</accession>
<dbReference type="Proteomes" id="UP000322234">
    <property type="component" value="Unassembled WGS sequence"/>
</dbReference>
<evidence type="ECO:0000313" key="1">
    <source>
        <dbReference type="EMBL" id="MXQ91640.1"/>
    </source>
</evidence>
<dbReference type="EMBL" id="VBQZ03000073">
    <property type="protein sequence ID" value="MXQ91640.1"/>
    <property type="molecule type" value="Genomic_DNA"/>
</dbReference>
<protein>
    <submittedName>
        <fullName evidence="1">Uncharacterized protein</fullName>
    </submittedName>
</protein>
<sequence length="212" mass="23625">MVPIDYSVWKGRKERSSEPAERLLQDEDDEATGIGVCQEKLCFYSLGENEDAFVISKPQKKTKVIESERISSTSSQFQSLSSEHLSCYISGEHQPMKATVNKMRAAAGWGALQSSFSALPPHPENKATVPTVRFLAQIGGRRPRELVGEAGGFEIGREEFKRKQSFLVGTFADKKSQAPTILSFQKDATGEWKILNRNLSQTLYTLTFDIVS</sequence>
<gene>
    <name evidence="1" type="ORF">E5288_WYG019886</name>
</gene>
<comment type="caution">
    <text evidence="1">The sequence shown here is derived from an EMBL/GenBank/DDBJ whole genome shotgun (WGS) entry which is preliminary data.</text>
</comment>
<dbReference type="AlphaFoldDB" id="A0A6B0RNA7"/>
<organism evidence="1 2">
    <name type="scientific">Bos mutus</name>
    <name type="common">wild yak</name>
    <dbReference type="NCBI Taxonomy" id="72004"/>
    <lineage>
        <taxon>Eukaryota</taxon>
        <taxon>Metazoa</taxon>
        <taxon>Chordata</taxon>
        <taxon>Craniata</taxon>
        <taxon>Vertebrata</taxon>
        <taxon>Euteleostomi</taxon>
        <taxon>Mammalia</taxon>
        <taxon>Eutheria</taxon>
        <taxon>Laurasiatheria</taxon>
        <taxon>Artiodactyla</taxon>
        <taxon>Ruminantia</taxon>
        <taxon>Pecora</taxon>
        <taxon>Bovidae</taxon>
        <taxon>Bovinae</taxon>
        <taxon>Bos</taxon>
    </lineage>
</organism>